<dbReference type="RefSeq" id="WP_073572912.1">
    <property type="nucleotide sequence ID" value="NZ_FRXN01000005.1"/>
</dbReference>
<dbReference type="Pfam" id="PF17170">
    <property type="entry name" value="DUF5128"/>
    <property type="match status" value="1"/>
</dbReference>
<dbReference type="Proteomes" id="UP000184609">
    <property type="component" value="Unassembled WGS sequence"/>
</dbReference>
<dbReference type="OrthoDB" id="823219at2"/>
<proteinExistence type="predicted"/>
<gene>
    <name evidence="1" type="ORF">SAMN04488108_3289</name>
</gene>
<dbReference type="EMBL" id="FRXN01000005">
    <property type="protein sequence ID" value="SHO64198.1"/>
    <property type="molecule type" value="Genomic_DNA"/>
</dbReference>
<name>A0A1M7ZH40_9BACT</name>
<evidence type="ECO:0008006" key="3">
    <source>
        <dbReference type="Google" id="ProtNLM"/>
    </source>
</evidence>
<dbReference type="InterPro" id="IPR011047">
    <property type="entry name" value="Quinoprotein_ADH-like_sf"/>
</dbReference>
<evidence type="ECO:0000313" key="2">
    <source>
        <dbReference type="Proteomes" id="UP000184609"/>
    </source>
</evidence>
<protein>
    <recommendedName>
        <fullName evidence="3">6-bladed beta-propeller protein</fullName>
    </recommendedName>
</protein>
<organism evidence="1 2">
    <name type="scientific">Algoriphagus zhangzhouensis</name>
    <dbReference type="NCBI Taxonomy" id="1073327"/>
    <lineage>
        <taxon>Bacteria</taxon>
        <taxon>Pseudomonadati</taxon>
        <taxon>Bacteroidota</taxon>
        <taxon>Cytophagia</taxon>
        <taxon>Cytophagales</taxon>
        <taxon>Cyclobacteriaceae</taxon>
        <taxon>Algoriphagus</taxon>
    </lineage>
</organism>
<accession>A0A1M7ZH40</accession>
<reference evidence="2" key="1">
    <citation type="submission" date="2016-12" db="EMBL/GenBank/DDBJ databases">
        <authorList>
            <person name="Varghese N."/>
            <person name="Submissions S."/>
        </authorList>
    </citation>
    <scope>NUCLEOTIDE SEQUENCE [LARGE SCALE GENOMIC DNA]</scope>
    <source>
        <strain evidence="2">DSM 25035</strain>
    </source>
</reference>
<dbReference type="SUPFAM" id="SSF50998">
    <property type="entry name" value="Quinoprotein alcohol dehydrogenase-like"/>
    <property type="match status" value="1"/>
</dbReference>
<evidence type="ECO:0000313" key="1">
    <source>
        <dbReference type="EMBL" id="SHO64198.1"/>
    </source>
</evidence>
<dbReference type="AlphaFoldDB" id="A0A1M7ZH40"/>
<sequence length="388" mass="43845">MKFFKWVVFLFLISCTAGKKEVKNEIAGPQPLLIYDDLPNPINQIDDLFEFEDLIPLAVPDSIFLSTISKVKLVGDDYLVLDKKQSNVFLFDESGEFVRTIGSKGEGPGEFLDVSDFEVDNGKVYLMSRGSRAVFVYDVESGNFVEKINTGLFGDKLVSAGNGELLIYVNHNSAKGSFNVHLIGSDGAILDSYFIYDPEKEKSIITISGFLDRTGQNVSFSKPFHDTVYTYDPLGKDFKARYYTDLLSPFMKENQRDFKALASPETLVKSVRGGESMNGNFYLENDGFVVFNFLDYSTFKSGILDKQDSEFKVFAYSSENPIFRLFDSPQVLTEDNKLYFPIYGEKLGSDVFFDSNFNSEFQAKLQDQLAQKGSAFPYFICISRIKKD</sequence>
<dbReference type="InterPro" id="IPR011042">
    <property type="entry name" value="6-blade_b-propeller_TolB-like"/>
</dbReference>
<keyword evidence="2" id="KW-1185">Reference proteome</keyword>
<dbReference type="STRING" id="1073327.SAMN04488108_3289"/>
<dbReference type="Gene3D" id="2.120.10.30">
    <property type="entry name" value="TolB, C-terminal domain"/>
    <property type="match status" value="1"/>
</dbReference>